<protein>
    <submittedName>
        <fullName evidence="3">Peptide ABC transporter permease</fullName>
    </submittedName>
</protein>
<dbReference type="Proteomes" id="UP000246351">
    <property type="component" value="Unassembled WGS sequence"/>
</dbReference>
<sequence length="42" mass="4646">MIVFQRLLNDNGAKWALAIIAVYILLGVFAPIVTPYDPNTVN</sequence>
<organism evidence="3 4">
    <name type="scientific">Staphylococcus pseudintermedius</name>
    <dbReference type="NCBI Taxonomy" id="283734"/>
    <lineage>
        <taxon>Bacteria</taxon>
        <taxon>Bacillati</taxon>
        <taxon>Bacillota</taxon>
        <taxon>Bacilli</taxon>
        <taxon>Bacillales</taxon>
        <taxon>Staphylococcaceae</taxon>
        <taxon>Staphylococcus</taxon>
        <taxon>Staphylococcus intermedius group</taxon>
    </lineage>
</organism>
<evidence type="ECO:0000256" key="1">
    <source>
        <dbReference type="SAM" id="Phobius"/>
    </source>
</evidence>
<comment type="caution">
    <text evidence="3">The sequence shown here is derived from an EMBL/GenBank/DDBJ whole genome shotgun (WGS) entry which is preliminary data.</text>
</comment>
<evidence type="ECO:0000313" key="4">
    <source>
        <dbReference type="Proteomes" id="UP000246351"/>
    </source>
</evidence>
<dbReference type="InterPro" id="IPR025966">
    <property type="entry name" value="OppC_N"/>
</dbReference>
<feature type="non-terminal residue" evidence="3">
    <location>
        <position position="42"/>
    </location>
</feature>
<evidence type="ECO:0000313" key="3">
    <source>
        <dbReference type="EMBL" id="PWZ99628.1"/>
    </source>
</evidence>
<dbReference type="EMBL" id="QEIV01000109">
    <property type="protein sequence ID" value="PWZ99628.1"/>
    <property type="molecule type" value="Genomic_DNA"/>
</dbReference>
<keyword evidence="1" id="KW-0472">Membrane</keyword>
<name>A0A317ZCJ1_STAPS</name>
<keyword evidence="1" id="KW-1133">Transmembrane helix</keyword>
<feature type="domain" description="Oligopeptide transport permease C-like N-terminal" evidence="2">
    <location>
        <begin position="3"/>
        <end position="41"/>
    </location>
</feature>
<dbReference type="GO" id="GO:0005886">
    <property type="term" value="C:plasma membrane"/>
    <property type="evidence" value="ECO:0007669"/>
    <property type="project" value="UniProtKB-SubCell"/>
</dbReference>
<reference evidence="3 4" key="1">
    <citation type="journal article" date="2018" name="Vet. Microbiol.">
        <title>Clonal diversity and geographic distribution of methicillin-resistant Staphylococcus pseudintermedius from Australian animals: Discovery of novel sequence types.</title>
        <authorList>
            <person name="Worthing K.A."/>
            <person name="Abraham S."/>
            <person name="Coombs G.W."/>
            <person name="Pang S."/>
            <person name="Saputra S."/>
            <person name="Jordan D."/>
            <person name="Trott D.J."/>
            <person name="Norris J.M."/>
        </authorList>
    </citation>
    <scope>NUCLEOTIDE SEQUENCE [LARGE SCALE GENOMIC DNA]</scope>
    <source>
        <strain evidence="3 4">ST71 3</strain>
    </source>
</reference>
<dbReference type="AlphaFoldDB" id="A0A317ZCJ1"/>
<evidence type="ECO:0000259" key="2">
    <source>
        <dbReference type="Pfam" id="PF12911"/>
    </source>
</evidence>
<proteinExistence type="predicted"/>
<gene>
    <name evidence="3" type="ORF">DD924_01650</name>
</gene>
<keyword evidence="1" id="KW-0812">Transmembrane</keyword>
<accession>A0A317ZCJ1</accession>
<dbReference type="Pfam" id="PF12911">
    <property type="entry name" value="OppC_N"/>
    <property type="match status" value="1"/>
</dbReference>
<feature type="transmembrane region" description="Helical" evidence="1">
    <location>
        <begin position="12"/>
        <end position="33"/>
    </location>
</feature>